<sequence>MMKNIILLFSVLLCSSLAYAGTTSGKIGVSLTLMPMCSVDVSDTVPQVKCGNATDAQPKVTRSRLQNESGSETYRELVTVEW</sequence>
<evidence type="ECO:0000313" key="3">
    <source>
        <dbReference type="Proteomes" id="UP000595237"/>
    </source>
</evidence>
<proteinExistence type="predicted"/>
<dbReference type="RefSeq" id="WP_115060077.1">
    <property type="nucleotide sequence ID" value="NZ_CADDTP010000004.1"/>
</dbReference>
<keyword evidence="3" id="KW-1185">Reference proteome</keyword>
<reference evidence="2 3" key="1">
    <citation type="submission" date="2021-01" db="EMBL/GenBank/DDBJ databases">
        <title>FDA dAtabase for Regulatory Grade micrObial Sequences (FDA-ARGOS): Supporting development and validation of Infectious Disease Dx tests.</title>
        <authorList>
            <person name="Blissenbach B."/>
            <person name="Krut O."/>
            <person name="Tallon L."/>
            <person name="Sadzewicz L."/>
            <person name="Zhao X."/>
            <person name="Boylan J."/>
            <person name="Ott S."/>
            <person name="Bowen H."/>
            <person name="Vavikolanu K."/>
            <person name="Mehta A."/>
            <person name="Aluvathingal J."/>
            <person name="Nadendla S."/>
            <person name="Yan Y."/>
            <person name="Sichtig H."/>
        </authorList>
    </citation>
    <scope>NUCLEOTIDE SEQUENCE [LARGE SCALE GENOMIC DNA]</scope>
    <source>
        <strain evidence="2 3">FDAARGOS_1081</strain>
    </source>
</reference>
<dbReference type="Proteomes" id="UP000595237">
    <property type="component" value="Chromosome"/>
</dbReference>
<feature type="signal peptide" evidence="1">
    <location>
        <begin position="1"/>
        <end position="20"/>
    </location>
</feature>
<protein>
    <recommendedName>
        <fullName evidence="4">DUF2574 family protein</fullName>
    </recommendedName>
</protein>
<accession>A0ABX7D2Z5</accession>
<evidence type="ECO:0000313" key="2">
    <source>
        <dbReference type="EMBL" id="QQU54666.1"/>
    </source>
</evidence>
<dbReference type="EMBL" id="CP068148">
    <property type="protein sequence ID" value="QQU54666.1"/>
    <property type="molecule type" value="Genomic_DNA"/>
</dbReference>
<keyword evidence="1" id="KW-0732">Signal</keyword>
<organism evidence="2 3">
    <name type="scientific">Serratia liquefaciens</name>
    <dbReference type="NCBI Taxonomy" id="614"/>
    <lineage>
        <taxon>Bacteria</taxon>
        <taxon>Pseudomonadati</taxon>
        <taxon>Pseudomonadota</taxon>
        <taxon>Gammaproteobacteria</taxon>
        <taxon>Enterobacterales</taxon>
        <taxon>Yersiniaceae</taxon>
        <taxon>Serratia</taxon>
    </lineage>
</organism>
<feature type="chain" id="PRO_5047073779" description="DUF2574 family protein" evidence="1">
    <location>
        <begin position="21"/>
        <end position="82"/>
    </location>
</feature>
<evidence type="ECO:0000256" key="1">
    <source>
        <dbReference type="SAM" id="SignalP"/>
    </source>
</evidence>
<gene>
    <name evidence="2" type="ORF">I6I38_20555</name>
</gene>
<name>A0ABX7D2Z5_SERLI</name>
<evidence type="ECO:0008006" key="4">
    <source>
        <dbReference type="Google" id="ProtNLM"/>
    </source>
</evidence>